<dbReference type="AlphaFoldDB" id="A2ELK6"/>
<dbReference type="Proteomes" id="UP000001542">
    <property type="component" value="Unassembled WGS sequence"/>
</dbReference>
<dbReference type="InParanoid" id="A2ELK6"/>
<keyword evidence="2" id="KW-1185">Reference proteome</keyword>
<dbReference type="VEuPathDB" id="TrichDB:TVAG_149390"/>
<accession>A2ELK6</accession>
<organism evidence="1 2">
    <name type="scientific">Trichomonas vaginalis (strain ATCC PRA-98 / G3)</name>
    <dbReference type="NCBI Taxonomy" id="412133"/>
    <lineage>
        <taxon>Eukaryota</taxon>
        <taxon>Metamonada</taxon>
        <taxon>Parabasalia</taxon>
        <taxon>Trichomonadida</taxon>
        <taxon>Trichomonadidae</taxon>
        <taxon>Trichomonas</taxon>
    </lineage>
</organism>
<name>A2ELK6_TRIV3</name>
<protein>
    <submittedName>
        <fullName evidence="1">Uncharacterized protein</fullName>
    </submittedName>
</protein>
<dbReference type="RefSeq" id="XP_001318676.1">
    <property type="nucleotide sequence ID" value="XM_001318641.1"/>
</dbReference>
<sequence length="194" mass="22425">MKKDKCLGRIVKPYLNPISNDEIPPYLWQHLIECSGGQPFGATLCSVYDANVNKLERDYSTSDLNSLVDQIANEFNLERNRVQDYFNRAKWSSLSKQLFNRIDMNQPINGYRAASLGGTIIKITKVNGVYYINCRKAFVSAKLQHSYWQVYLGQMQFIQAPIETWQALPPCALNYIYYELNSKIEGFLNVYKNI</sequence>
<evidence type="ECO:0000313" key="1">
    <source>
        <dbReference type="EMBL" id="EAY06453.1"/>
    </source>
</evidence>
<gene>
    <name evidence="1" type="ORF">TVAG_149390</name>
</gene>
<proteinExistence type="predicted"/>
<reference evidence="1" key="2">
    <citation type="journal article" date="2007" name="Science">
        <title>Draft genome sequence of the sexually transmitted pathogen Trichomonas vaginalis.</title>
        <authorList>
            <person name="Carlton J.M."/>
            <person name="Hirt R.P."/>
            <person name="Silva J.C."/>
            <person name="Delcher A.L."/>
            <person name="Schatz M."/>
            <person name="Zhao Q."/>
            <person name="Wortman J.R."/>
            <person name="Bidwell S.L."/>
            <person name="Alsmark U.C.M."/>
            <person name="Besteiro S."/>
            <person name="Sicheritz-Ponten T."/>
            <person name="Noel C.J."/>
            <person name="Dacks J.B."/>
            <person name="Foster P.G."/>
            <person name="Simillion C."/>
            <person name="Van de Peer Y."/>
            <person name="Miranda-Saavedra D."/>
            <person name="Barton G.J."/>
            <person name="Westrop G.D."/>
            <person name="Mueller S."/>
            <person name="Dessi D."/>
            <person name="Fiori P.L."/>
            <person name="Ren Q."/>
            <person name="Paulsen I."/>
            <person name="Zhang H."/>
            <person name="Bastida-Corcuera F.D."/>
            <person name="Simoes-Barbosa A."/>
            <person name="Brown M.T."/>
            <person name="Hayes R.D."/>
            <person name="Mukherjee M."/>
            <person name="Okumura C.Y."/>
            <person name="Schneider R."/>
            <person name="Smith A.J."/>
            <person name="Vanacova S."/>
            <person name="Villalvazo M."/>
            <person name="Haas B.J."/>
            <person name="Pertea M."/>
            <person name="Feldblyum T.V."/>
            <person name="Utterback T.R."/>
            <person name="Shu C.L."/>
            <person name="Osoegawa K."/>
            <person name="de Jong P.J."/>
            <person name="Hrdy I."/>
            <person name="Horvathova L."/>
            <person name="Zubacova Z."/>
            <person name="Dolezal P."/>
            <person name="Malik S.B."/>
            <person name="Logsdon J.M. Jr."/>
            <person name="Henze K."/>
            <person name="Gupta A."/>
            <person name="Wang C.C."/>
            <person name="Dunne R.L."/>
            <person name="Upcroft J.A."/>
            <person name="Upcroft P."/>
            <person name="White O."/>
            <person name="Salzberg S.L."/>
            <person name="Tang P."/>
            <person name="Chiu C.-H."/>
            <person name="Lee Y.-S."/>
            <person name="Embley T.M."/>
            <person name="Coombs G.H."/>
            <person name="Mottram J.C."/>
            <person name="Tachezy J."/>
            <person name="Fraser-Liggett C.M."/>
            <person name="Johnson P.J."/>
        </authorList>
    </citation>
    <scope>NUCLEOTIDE SEQUENCE [LARGE SCALE GENOMIC DNA]</scope>
    <source>
        <strain evidence="1">G3</strain>
    </source>
</reference>
<reference evidence="1" key="1">
    <citation type="submission" date="2006-10" db="EMBL/GenBank/DDBJ databases">
        <authorList>
            <person name="Amadeo P."/>
            <person name="Zhao Q."/>
            <person name="Wortman J."/>
            <person name="Fraser-Liggett C."/>
            <person name="Carlton J."/>
        </authorList>
    </citation>
    <scope>NUCLEOTIDE SEQUENCE</scope>
    <source>
        <strain evidence="1">G3</strain>
    </source>
</reference>
<dbReference type="KEGG" id="tva:4764329"/>
<dbReference type="VEuPathDB" id="TrichDB:TVAGG3_0163260"/>
<dbReference type="SMR" id="A2ELK6"/>
<evidence type="ECO:0000313" key="2">
    <source>
        <dbReference type="Proteomes" id="UP000001542"/>
    </source>
</evidence>
<dbReference type="EMBL" id="DS113423">
    <property type="protein sequence ID" value="EAY06453.1"/>
    <property type="molecule type" value="Genomic_DNA"/>
</dbReference>